<dbReference type="Pfam" id="PF00440">
    <property type="entry name" value="TetR_N"/>
    <property type="match status" value="1"/>
</dbReference>
<dbReference type="InterPro" id="IPR054129">
    <property type="entry name" value="DesT_TetR_C"/>
</dbReference>
<dbReference type="Proteomes" id="UP001183610">
    <property type="component" value="Unassembled WGS sequence"/>
</dbReference>
<feature type="DNA-binding region" description="H-T-H motif" evidence="4">
    <location>
        <begin position="53"/>
        <end position="72"/>
    </location>
</feature>
<dbReference type="SUPFAM" id="SSF46689">
    <property type="entry name" value="Homeodomain-like"/>
    <property type="match status" value="1"/>
</dbReference>
<evidence type="ECO:0000256" key="5">
    <source>
        <dbReference type="SAM" id="MobiDB-lite"/>
    </source>
</evidence>
<dbReference type="EMBL" id="JAVRET010000007">
    <property type="protein sequence ID" value="MDT0408435.1"/>
    <property type="molecule type" value="Genomic_DNA"/>
</dbReference>
<feature type="region of interest" description="Disordered" evidence="5">
    <location>
        <begin position="1"/>
        <end position="24"/>
    </location>
</feature>
<dbReference type="PANTHER" id="PTHR30055:SF174">
    <property type="entry name" value="TRANSCRIPTIONAL REGULATORY PROTEIN (PROBABLY TETR-FAMILY)-RELATED"/>
    <property type="match status" value="1"/>
</dbReference>
<evidence type="ECO:0000256" key="4">
    <source>
        <dbReference type="PROSITE-ProRule" id="PRU00335"/>
    </source>
</evidence>
<evidence type="ECO:0000313" key="7">
    <source>
        <dbReference type="EMBL" id="MDT0408435.1"/>
    </source>
</evidence>
<evidence type="ECO:0000256" key="2">
    <source>
        <dbReference type="ARBA" id="ARBA00023125"/>
    </source>
</evidence>
<keyword evidence="8" id="KW-1185">Reference proteome</keyword>
<keyword evidence="1" id="KW-0805">Transcription regulation</keyword>
<dbReference type="Gene3D" id="1.10.357.10">
    <property type="entry name" value="Tetracycline Repressor, domain 2"/>
    <property type="match status" value="1"/>
</dbReference>
<dbReference type="Pfam" id="PF21943">
    <property type="entry name" value="TetR_C_46"/>
    <property type="match status" value="1"/>
</dbReference>
<reference evidence="8" key="1">
    <citation type="submission" date="2023-07" db="EMBL/GenBank/DDBJ databases">
        <title>30 novel species of actinomycetes from the DSMZ collection.</title>
        <authorList>
            <person name="Nouioui I."/>
        </authorList>
    </citation>
    <scope>NUCLEOTIDE SEQUENCE [LARGE SCALE GENOMIC DNA]</scope>
    <source>
        <strain evidence="8">DSM 41979</strain>
    </source>
</reference>
<proteinExistence type="predicted"/>
<gene>
    <name evidence="7" type="ORF">RM698_05130</name>
</gene>
<evidence type="ECO:0000256" key="1">
    <source>
        <dbReference type="ARBA" id="ARBA00023015"/>
    </source>
</evidence>
<organism evidence="7 8">
    <name type="scientific">Streptomyces evansiae</name>
    <dbReference type="NCBI Taxonomy" id="3075535"/>
    <lineage>
        <taxon>Bacteria</taxon>
        <taxon>Bacillati</taxon>
        <taxon>Actinomycetota</taxon>
        <taxon>Actinomycetes</taxon>
        <taxon>Kitasatosporales</taxon>
        <taxon>Streptomycetaceae</taxon>
        <taxon>Streptomyces</taxon>
    </lineage>
</organism>
<dbReference type="PANTHER" id="PTHR30055">
    <property type="entry name" value="HTH-TYPE TRANSCRIPTIONAL REGULATOR RUTR"/>
    <property type="match status" value="1"/>
</dbReference>
<accession>A0ABU2QZI3</accession>
<keyword evidence="2 4" id="KW-0238">DNA-binding</keyword>
<protein>
    <submittedName>
        <fullName evidence="7">TetR/AcrR family transcriptional regulator</fullName>
    </submittedName>
</protein>
<dbReference type="PROSITE" id="PS50977">
    <property type="entry name" value="HTH_TETR_2"/>
    <property type="match status" value="1"/>
</dbReference>
<name>A0ABU2QZI3_9ACTN</name>
<keyword evidence="3" id="KW-0804">Transcription</keyword>
<dbReference type="PRINTS" id="PR00455">
    <property type="entry name" value="HTHTETR"/>
</dbReference>
<dbReference type="InterPro" id="IPR050109">
    <property type="entry name" value="HTH-type_TetR-like_transc_reg"/>
</dbReference>
<sequence length="223" mass="23894">MNAKEDTPDPDPDPDPDRTVRPVRRRLGADERRAALLEAARAAFRTRAYTEVSVAEIAHAAGASEALAHRYFGSKSALYAAMVTDGLRELLARDAACDADPGPEPDGWARLRASLRVYLGFIAEGANGWATLLRAPGSVPPEALAERDRGRAVFHERVTTRLGLDAGDPAVRLVVDGYLAYVDNACLRWWEAGCPEELRSPLVESAVGALTGALAALSPVPEP</sequence>
<dbReference type="InterPro" id="IPR001647">
    <property type="entry name" value="HTH_TetR"/>
</dbReference>
<feature type="domain" description="HTH tetR-type" evidence="6">
    <location>
        <begin position="30"/>
        <end position="90"/>
    </location>
</feature>
<dbReference type="RefSeq" id="WP_010272344.1">
    <property type="nucleotide sequence ID" value="NZ_JAVRET010000007.1"/>
</dbReference>
<evidence type="ECO:0000259" key="6">
    <source>
        <dbReference type="PROSITE" id="PS50977"/>
    </source>
</evidence>
<evidence type="ECO:0000313" key="8">
    <source>
        <dbReference type="Proteomes" id="UP001183610"/>
    </source>
</evidence>
<dbReference type="InterPro" id="IPR009057">
    <property type="entry name" value="Homeodomain-like_sf"/>
</dbReference>
<evidence type="ECO:0000256" key="3">
    <source>
        <dbReference type="ARBA" id="ARBA00023163"/>
    </source>
</evidence>
<comment type="caution">
    <text evidence="7">The sequence shown here is derived from an EMBL/GenBank/DDBJ whole genome shotgun (WGS) entry which is preliminary data.</text>
</comment>